<dbReference type="InterPro" id="IPR036388">
    <property type="entry name" value="WH-like_DNA-bd_sf"/>
</dbReference>
<gene>
    <name evidence="2" type="ORF">MMF94_33660</name>
</gene>
<dbReference type="Pfam" id="PF12840">
    <property type="entry name" value="HTH_20"/>
    <property type="match status" value="1"/>
</dbReference>
<evidence type="ECO:0000259" key="1">
    <source>
        <dbReference type="SMART" id="SM00418"/>
    </source>
</evidence>
<feature type="domain" description="HTH arsR-type" evidence="1">
    <location>
        <begin position="14"/>
        <end position="110"/>
    </location>
</feature>
<evidence type="ECO:0000313" key="3">
    <source>
        <dbReference type="Proteomes" id="UP001299970"/>
    </source>
</evidence>
<comment type="caution">
    <text evidence="2">The sequence shown here is derived from an EMBL/GenBank/DDBJ whole genome shotgun (WGS) entry which is preliminary data.</text>
</comment>
<dbReference type="SUPFAM" id="SSF46785">
    <property type="entry name" value="Winged helix' DNA-binding domain"/>
    <property type="match status" value="1"/>
</dbReference>
<dbReference type="Gene3D" id="1.10.10.10">
    <property type="entry name" value="Winged helix-like DNA-binding domain superfamily/Winged helix DNA-binding domain"/>
    <property type="match status" value="1"/>
</dbReference>
<proteinExistence type="predicted"/>
<reference evidence="2 3" key="1">
    <citation type="submission" date="2022-03" db="EMBL/GenBank/DDBJ databases">
        <title>Pseudonocardia alaer sp. nov., a novel actinomycete isolated from reed forest soil.</title>
        <authorList>
            <person name="Wang L."/>
        </authorList>
    </citation>
    <scope>NUCLEOTIDE SEQUENCE [LARGE SCALE GENOMIC DNA]</scope>
    <source>
        <strain evidence="2 3">Y-16303</strain>
    </source>
</reference>
<sequence length="169" mass="18745">MDPSDLGRRPATDAEAKALASSLRLRILRMCLDEPMTNAQLAERLGRPPASVLHHVRTLTATGFLEALPVQEGPRGSRPVPYRATRKSWMLEDHRSSRPMIEAFLETTSGVGEDDLSVSRLGLRLDAAGHADLLRRLDEVLNEFAARSPDPHGRPWSVFVAIHPDPDRD</sequence>
<name>A0ABS9TQ61_9PSEU</name>
<dbReference type="Proteomes" id="UP001299970">
    <property type="component" value="Unassembled WGS sequence"/>
</dbReference>
<dbReference type="InterPro" id="IPR011991">
    <property type="entry name" value="ArsR-like_HTH"/>
</dbReference>
<dbReference type="InterPro" id="IPR001845">
    <property type="entry name" value="HTH_ArsR_DNA-bd_dom"/>
</dbReference>
<organism evidence="2 3">
    <name type="scientific">Pseudonocardia alaniniphila</name>
    <dbReference type="NCBI Taxonomy" id="75291"/>
    <lineage>
        <taxon>Bacteria</taxon>
        <taxon>Bacillati</taxon>
        <taxon>Actinomycetota</taxon>
        <taxon>Actinomycetes</taxon>
        <taxon>Pseudonocardiales</taxon>
        <taxon>Pseudonocardiaceae</taxon>
        <taxon>Pseudonocardia</taxon>
    </lineage>
</organism>
<dbReference type="RefSeq" id="WP_241041480.1">
    <property type="nucleotide sequence ID" value="NZ_BAAAJF010000060.1"/>
</dbReference>
<evidence type="ECO:0000313" key="2">
    <source>
        <dbReference type="EMBL" id="MCH6170677.1"/>
    </source>
</evidence>
<protein>
    <submittedName>
        <fullName evidence="2">Helix-turn-helix domain-containing protein</fullName>
    </submittedName>
</protein>
<dbReference type="CDD" id="cd00090">
    <property type="entry name" value="HTH_ARSR"/>
    <property type="match status" value="1"/>
</dbReference>
<keyword evidence="3" id="KW-1185">Reference proteome</keyword>
<dbReference type="SMART" id="SM00418">
    <property type="entry name" value="HTH_ARSR"/>
    <property type="match status" value="1"/>
</dbReference>
<dbReference type="EMBL" id="JAKXMK010000035">
    <property type="protein sequence ID" value="MCH6170677.1"/>
    <property type="molecule type" value="Genomic_DNA"/>
</dbReference>
<dbReference type="InterPro" id="IPR036390">
    <property type="entry name" value="WH_DNA-bd_sf"/>
</dbReference>
<accession>A0ABS9TQ61</accession>